<keyword evidence="1" id="KW-0812">Transmembrane</keyword>
<sequence length="240" mass="26827">MKENLFYRITHSRSETKIWIDNIDIWVRFVARPLSYLITYPLMKLNVSANAASMISMGISLAGLGSVLVFKTAGILPAILIFNFWIIFDAVDGNIARTLKKQSNKGTYIDAISGYLYLMTLYITLGLAVFYQTNNPIWIAAGFLTSLMTTFPRLVLQKKIAMFGVNEKDSSAKLNYGIKEILAMNIAGAAGLMNPLMIMAYCFDFLGAYLMFYMLVQGALGVMTIISSFKVVFNEFEETA</sequence>
<dbReference type="GO" id="GO:0008654">
    <property type="term" value="P:phospholipid biosynthetic process"/>
    <property type="evidence" value="ECO:0007669"/>
    <property type="project" value="InterPro"/>
</dbReference>
<dbReference type="Gene3D" id="1.20.120.1760">
    <property type="match status" value="1"/>
</dbReference>
<evidence type="ECO:0008006" key="4">
    <source>
        <dbReference type="Google" id="ProtNLM"/>
    </source>
</evidence>
<feature type="transmembrane region" description="Helical" evidence="1">
    <location>
        <begin position="47"/>
        <end position="69"/>
    </location>
</feature>
<feature type="transmembrane region" description="Helical" evidence="1">
    <location>
        <begin position="177"/>
        <end position="198"/>
    </location>
</feature>
<feature type="transmembrane region" description="Helical" evidence="1">
    <location>
        <begin position="108"/>
        <end position="131"/>
    </location>
</feature>
<organism evidence="2 3">
    <name type="scientific">Weissella cibaria</name>
    <dbReference type="NCBI Taxonomy" id="137591"/>
    <lineage>
        <taxon>Bacteria</taxon>
        <taxon>Bacillati</taxon>
        <taxon>Bacillota</taxon>
        <taxon>Bacilli</taxon>
        <taxon>Lactobacillales</taxon>
        <taxon>Lactobacillaceae</taxon>
        <taxon>Weissella</taxon>
    </lineage>
</organism>
<dbReference type="InterPro" id="IPR000462">
    <property type="entry name" value="CDP-OH_P_trans"/>
</dbReference>
<feature type="transmembrane region" description="Helical" evidence="1">
    <location>
        <begin position="75"/>
        <end position="96"/>
    </location>
</feature>
<gene>
    <name evidence="2" type="ORF">B6254_2226</name>
</gene>
<proteinExistence type="predicted"/>
<dbReference type="GO" id="GO:0016780">
    <property type="term" value="F:phosphotransferase activity, for other substituted phosphate groups"/>
    <property type="evidence" value="ECO:0007669"/>
    <property type="project" value="InterPro"/>
</dbReference>
<evidence type="ECO:0000313" key="3">
    <source>
        <dbReference type="Proteomes" id="UP000244870"/>
    </source>
</evidence>
<feature type="transmembrane region" description="Helical" evidence="1">
    <location>
        <begin position="137"/>
        <end position="156"/>
    </location>
</feature>
<name>A0A2S1KU75_9LACO</name>
<dbReference type="InterPro" id="IPR043130">
    <property type="entry name" value="CDP-OH_PTrfase_TM_dom"/>
</dbReference>
<dbReference type="RefSeq" id="WP_108730983.1">
    <property type="nucleotide sequence ID" value="NZ_CP020928.1"/>
</dbReference>
<keyword evidence="1" id="KW-1133">Transmembrane helix</keyword>
<feature type="transmembrane region" description="Helical" evidence="1">
    <location>
        <begin position="210"/>
        <end position="233"/>
    </location>
</feature>
<dbReference type="GO" id="GO:0016020">
    <property type="term" value="C:membrane"/>
    <property type="evidence" value="ECO:0007669"/>
    <property type="project" value="InterPro"/>
</dbReference>
<dbReference type="EMBL" id="CP020928">
    <property type="protein sequence ID" value="AWF96577.1"/>
    <property type="molecule type" value="Genomic_DNA"/>
</dbReference>
<dbReference type="AlphaFoldDB" id="A0A2S1KU75"/>
<dbReference type="Proteomes" id="UP000244870">
    <property type="component" value="Chromosome"/>
</dbReference>
<evidence type="ECO:0000313" key="2">
    <source>
        <dbReference type="EMBL" id="AWF96577.1"/>
    </source>
</evidence>
<reference evidence="2 3" key="1">
    <citation type="submission" date="2017-04" db="EMBL/GenBank/DDBJ databases">
        <title>Weissella cibaria strain m2 complete genome.</title>
        <authorList>
            <person name="Pan Q."/>
            <person name="Tan M."/>
            <person name="Yao F."/>
            <person name="Su S."/>
        </authorList>
    </citation>
    <scope>NUCLEOTIDE SEQUENCE [LARGE SCALE GENOMIC DNA]</scope>
    <source>
        <strain evidence="2 3">M2</strain>
    </source>
</reference>
<protein>
    <recommendedName>
        <fullName evidence="4">CDP-alcohol phosphatidyltransferase family protein</fullName>
    </recommendedName>
</protein>
<evidence type="ECO:0000256" key="1">
    <source>
        <dbReference type="SAM" id="Phobius"/>
    </source>
</evidence>
<dbReference type="Pfam" id="PF01066">
    <property type="entry name" value="CDP-OH_P_transf"/>
    <property type="match status" value="1"/>
</dbReference>
<keyword evidence="1" id="KW-0472">Membrane</keyword>
<accession>A0A2S1KU75</accession>